<dbReference type="Pfam" id="PF00069">
    <property type="entry name" value="Pkinase"/>
    <property type="match status" value="1"/>
</dbReference>
<dbReference type="CDD" id="cd00180">
    <property type="entry name" value="PKc"/>
    <property type="match status" value="1"/>
</dbReference>
<feature type="compositionally biased region" description="Polar residues" evidence="1">
    <location>
        <begin position="540"/>
        <end position="568"/>
    </location>
</feature>
<dbReference type="OrthoDB" id="5986190at2759"/>
<dbReference type="STRING" id="1043002.A0A074XKV3"/>
<dbReference type="Gene3D" id="1.10.510.10">
    <property type="entry name" value="Transferase(Phosphotransferase) domain 1"/>
    <property type="match status" value="1"/>
</dbReference>
<evidence type="ECO:0000313" key="4">
    <source>
        <dbReference type="Proteomes" id="UP000030706"/>
    </source>
</evidence>
<dbReference type="RefSeq" id="XP_029758819.1">
    <property type="nucleotide sequence ID" value="XM_029908908.1"/>
</dbReference>
<dbReference type="AlphaFoldDB" id="A0A074XKV3"/>
<dbReference type="HOGENOM" id="CLU_314224_0_0_1"/>
<organism evidence="3 4">
    <name type="scientific">Aureobasidium pullulans EXF-150</name>
    <dbReference type="NCBI Taxonomy" id="1043002"/>
    <lineage>
        <taxon>Eukaryota</taxon>
        <taxon>Fungi</taxon>
        <taxon>Dikarya</taxon>
        <taxon>Ascomycota</taxon>
        <taxon>Pezizomycotina</taxon>
        <taxon>Dothideomycetes</taxon>
        <taxon>Dothideomycetidae</taxon>
        <taxon>Dothideales</taxon>
        <taxon>Saccotheciaceae</taxon>
        <taxon>Aureobasidium</taxon>
    </lineage>
</organism>
<dbReference type="PROSITE" id="PS50011">
    <property type="entry name" value="PROTEIN_KINASE_DOM"/>
    <property type="match status" value="1"/>
</dbReference>
<dbReference type="InterPro" id="IPR011009">
    <property type="entry name" value="Kinase-like_dom_sf"/>
</dbReference>
<dbReference type="InterPro" id="IPR000719">
    <property type="entry name" value="Prot_kinase_dom"/>
</dbReference>
<protein>
    <recommendedName>
        <fullName evidence="2">Protein kinase domain-containing protein</fullName>
    </recommendedName>
</protein>
<dbReference type="SUPFAM" id="SSF56112">
    <property type="entry name" value="Protein kinase-like (PK-like)"/>
    <property type="match status" value="1"/>
</dbReference>
<evidence type="ECO:0000256" key="1">
    <source>
        <dbReference type="SAM" id="MobiDB-lite"/>
    </source>
</evidence>
<feature type="domain" description="Protein kinase" evidence="2">
    <location>
        <begin position="194"/>
        <end position="521"/>
    </location>
</feature>
<reference evidence="3 4" key="1">
    <citation type="journal article" date="2014" name="BMC Genomics">
        <title>Genome sequencing of four Aureobasidium pullulans varieties: biotechnological potential, stress tolerance, and description of new species.</title>
        <authorList>
            <person name="Gostin Ar C."/>
            <person name="Ohm R.A."/>
            <person name="Kogej T."/>
            <person name="Sonjak S."/>
            <person name="Turk M."/>
            <person name="Zajc J."/>
            <person name="Zalar P."/>
            <person name="Grube M."/>
            <person name="Sun H."/>
            <person name="Han J."/>
            <person name="Sharma A."/>
            <person name="Chiniquy J."/>
            <person name="Ngan C.Y."/>
            <person name="Lipzen A."/>
            <person name="Barry K."/>
            <person name="Grigoriev I.V."/>
            <person name="Gunde-Cimerman N."/>
        </authorList>
    </citation>
    <scope>NUCLEOTIDE SEQUENCE [LARGE SCALE GENOMIC DNA]</scope>
    <source>
        <strain evidence="3 4">EXF-150</strain>
    </source>
</reference>
<dbReference type="PANTHER" id="PTHR24359">
    <property type="entry name" value="SERINE/THREONINE-PROTEIN KINASE SBK1"/>
    <property type="match status" value="1"/>
</dbReference>
<feature type="region of interest" description="Disordered" evidence="1">
    <location>
        <begin position="526"/>
        <end position="608"/>
    </location>
</feature>
<name>A0A074XKV3_AURPU</name>
<dbReference type="PROSITE" id="PS00108">
    <property type="entry name" value="PROTEIN_KINASE_ST"/>
    <property type="match status" value="1"/>
</dbReference>
<keyword evidence="4" id="KW-1185">Reference proteome</keyword>
<dbReference type="GO" id="GO:0005524">
    <property type="term" value="F:ATP binding"/>
    <property type="evidence" value="ECO:0007669"/>
    <property type="project" value="InterPro"/>
</dbReference>
<evidence type="ECO:0000259" key="2">
    <source>
        <dbReference type="PROSITE" id="PS50011"/>
    </source>
</evidence>
<dbReference type="SMART" id="SM00220">
    <property type="entry name" value="S_TKc"/>
    <property type="match status" value="1"/>
</dbReference>
<feature type="compositionally biased region" description="Low complexity" evidence="1">
    <location>
        <begin position="574"/>
        <end position="596"/>
    </location>
</feature>
<dbReference type="PANTHER" id="PTHR24359:SF1">
    <property type="entry name" value="INHIBITOR OF NUCLEAR FACTOR KAPPA-B KINASE EPSILON SUBUNIT HOMOLOG 1-RELATED"/>
    <property type="match status" value="1"/>
</dbReference>
<evidence type="ECO:0000313" key="3">
    <source>
        <dbReference type="EMBL" id="KEQ82632.1"/>
    </source>
</evidence>
<dbReference type="SUPFAM" id="SSF82171">
    <property type="entry name" value="DPP6 N-terminal domain-like"/>
    <property type="match status" value="1"/>
</dbReference>
<feature type="compositionally biased region" description="Basic and acidic residues" evidence="1">
    <location>
        <begin position="598"/>
        <end position="608"/>
    </location>
</feature>
<dbReference type="GO" id="GO:0004674">
    <property type="term" value="F:protein serine/threonine kinase activity"/>
    <property type="evidence" value="ECO:0007669"/>
    <property type="project" value="TreeGrafter"/>
</dbReference>
<dbReference type="EMBL" id="KL584986">
    <property type="protein sequence ID" value="KEQ82632.1"/>
    <property type="molecule type" value="Genomic_DNA"/>
</dbReference>
<accession>A0A074XKV3</accession>
<proteinExistence type="predicted"/>
<dbReference type="InterPro" id="IPR008271">
    <property type="entry name" value="Ser/Thr_kinase_AS"/>
</dbReference>
<dbReference type="Proteomes" id="UP000030706">
    <property type="component" value="Unassembled WGS sequence"/>
</dbReference>
<gene>
    <name evidence="3" type="ORF">M438DRAFT_381832</name>
</gene>
<sequence length="931" mass="104330">MSPFSFLSSKTKATRTVKEARLLLEETKRLLDRATQNPEHALSDGFVVEADLERIWTETRVKQLLRLCCNCPERNLDQVSATVIEHYLKTISILTYISWTKWPIFPDIFMGKSSTWEFAHKHHRSDEDLPFTSLDELRSARFMDTFGSSFYQHQYLFIPIKIGDPQPVVNEGKCPTSLPDPICAIYTEHYRLPVIGTTRIGGGASGEVFEETVASGCIALGDDAWNKKALIEQLRNCKLQHESITKCYGMVVRRGRHKNQLDIFYELASSNLSQFLTSNSVGQGYQRHDFQSDLLKQAECLAWALAHCHEYLYDDDRGPLRLAHNDLKPENILVFHDTRSLTGVFKIADFGLSKVKLAVHEGQFLSPDGRTNQSITTARRPPGGYTAPEIVKEGIQLTSGGSRHCDMWSFGCILSEILMYSIGGAGQVLAFKNLRFPGNSNDYRDDSFFEELRERGHFRLKEPVFSHLLQVRGQFGENCWVAQFVDLIFDTLGVNKDPASHGAIVQSSRPKASEIRKRLRLICNAQRSQSQVPRIDTPGPSASPSVSQRSVFSEHSQRPSNDGSSIARNETKSSNRSISTSSQSMQSPPSMHLSPSRARTDLSARDMKSAKLSPDAKYLALWSRRQLVVHSLSTASKKVLLRCDVSAQPSTKIELVTMFEDEVAIGVKSPDGTEIRYYDVSNENQIGPPQQPRIFKPEDPEGLIDIFLGMDGAVILWYSDCVRIGSSRTSIESLDAEYYKKMENTSDIAHKPSVSLNGRCLMLCHNPRPIEDPQLETWCTYDIPGSSLTWSTPTKVPHPDVGGDIMPTLMIPIQDNVAMYYPSGTVKFFDGITHVSKIDKNVLCAAATSLTPGNPLIALFVYIVEKKKGKPEIYCADVQRSESRISLENLRKAADYPGKMKLIPSMGFSWTNRIGLLLLSDISHYASLPSY</sequence>
<dbReference type="GeneID" id="40751214"/>